<accession>A0A2D3I6N5</accession>
<protein>
    <submittedName>
        <fullName evidence="1">ORF152</fullName>
    </submittedName>
</protein>
<dbReference type="Proteomes" id="UP000267516">
    <property type="component" value="Segment"/>
</dbReference>
<dbReference type="EMBL" id="MF768985">
    <property type="protein sequence ID" value="ATU84045.1"/>
    <property type="molecule type" value="Genomic_DNA"/>
</dbReference>
<organism evidence="1">
    <name type="scientific">White spot syndrome virus</name>
    <dbReference type="NCBI Taxonomy" id="342409"/>
    <lineage>
        <taxon>Viruses</taxon>
        <taxon>Viruses incertae sedis</taxon>
        <taxon>Naldaviricetes</taxon>
        <taxon>Nimaviridae</taxon>
        <taxon>Whispovirus</taxon>
    </lineage>
</organism>
<sequence>MEHLYSHIHYVHNLGGRNITTRQLLKNVSSVKKSHLFIARRGGPIEANFRVLSIETGIMDILARLNN</sequence>
<evidence type="ECO:0000313" key="1">
    <source>
        <dbReference type="EMBL" id="ATU84045.1"/>
    </source>
</evidence>
<reference evidence="1" key="1">
    <citation type="journal article" date="2018" name="Aquaculture">
        <title>Complete genome sequence of a white spot syndrome virus associated with a disease incursion in Australia.</title>
        <authorList>
            <person name="Oakey J."/>
            <person name="Smith C.S."/>
        </authorList>
    </citation>
    <scope>NUCLEOTIDE SEQUENCE [LARGE SCALE GENOMIC DNA]</scope>
    <source>
        <strain evidence="1">WSSV-AU</strain>
    </source>
</reference>
<proteinExistence type="predicted"/>
<name>A0A2D3I6N5_9VIRU</name>